<keyword evidence="3" id="KW-0378">Hydrolase</keyword>
<dbReference type="CDD" id="cd05471">
    <property type="entry name" value="pepsin_like"/>
    <property type="match status" value="1"/>
</dbReference>
<sequence>AYGELIYSFILQIPEQHHIQIDSRKRLQWLQAAATDINAEAPTAYSGDLEYFANLSIGNPPVPFLALIDTGDGLTWTQCAHCRHCSAQPTPLFNPKKSSSYTALNCPNDKCKLHDPDGCNGLPPGTKCKYRKVYLDGTGTRGDLATETLWFGDVHVPGILWCGIQILLEILVLNQHTRGTKTEESSREQFLQEKERKTWNL</sequence>
<keyword evidence="2 6" id="KW-0645">Protease</keyword>
<comment type="similarity">
    <text evidence="1">Belongs to the peptidase A1 family.</text>
</comment>
<dbReference type="SUPFAM" id="SSF50630">
    <property type="entry name" value="Acid proteases"/>
    <property type="match status" value="1"/>
</dbReference>
<dbReference type="GO" id="GO:0008233">
    <property type="term" value="F:peptidase activity"/>
    <property type="evidence" value="ECO:0007669"/>
    <property type="project" value="UniProtKB-KW"/>
</dbReference>
<dbReference type="EMBL" id="BKCP01005849">
    <property type="protein sequence ID" value="GER40144.1"/>
    <property type="molecule type" value="Genomic_DNA"/>
</dbReference>
<dbReference type="InterPro" id="IPR034164">
    <property type="entry name" value="Pepsin-like_dom"/>
</dbReference>
<evidence type="ECO:0000256" key="1">
    <source>
        <dbReference type="ARBA" id="ARBA00007447"/>
    </source>
</evidence>
<dbReference type="Gene3D" id="2.40.70.10">
    <property type="entry name" value="Acid Proteases"/>
    <property type="match status" value="1"/>
</dbReference>
<dbReference type="PANTHER" id="PTHR47967:SF130">
    <property type="entry name" value="ASPARTIC PROTEINASE NEPENTHESIN-1-LIKE"/>
    <property type="match status" value="1"/>
</dbReference>
<feature type="domain" description="Peptidase A1" evidence="5">
    <location>
        <begin position="51"/>
        <end position="201"/>
    </location>
</feature>
<comment type="caution">
    <text evidence="6">The sequence shown here is derived from an EMBL/GenBank/DDBJ whole genome shotgun (WGS) entry which is preliminary data.</text>
</comment>
<evidence type="ECO:0000256" key="4">
    <source>
        <dbReference type="SAM" id="MobiDB-lite"/>
    </source>
</evidence>
<dbReference type="Pfam" id="PF14543">
    <property type="entry name" value="TAXi_N"/>
    <property type="match status" value="1"/>
</dbReference>
<dbReference type="AlphaFoldDB" id="A0A5A7Q523"/>
<feature type="non-terminal residue" evidence="6">
    <location>
        <position position="201"/>
    </location>
</feature>
<proteinExistence type="inferred from homology"/>
<evidence type="ECO:0000256" key="2">
    <source>
        <dbReference type="ARBA" id="ARBA00022670"/>
    </source>
</evidence>
<dbReference type="InterPro" id="IPR032861">
    <property type="entry name" value="TAXi_N"/>
</dbReference>
<accession>A0A5A7Q523</accession>
<evidence type="ECO:0000256" key="3">
    <source>
        <dbReference type="ARBA" id="ARBA00022801"/>
    </source>
</evidence>
<feature type="region of interest" description="Disordered" evidence="4">
    <location>
        <begin position="182"/>
        <end position="201"/>
    </location>
</feature>
<evidence type="ECO:0000313" key="6">
    <source>
        <dbReference type="EMBL" id="GER40144.1"/>
    </source>
</evidence>
<dbReference type="GO" id="GO:0005576">
    <property type="term" value="C:extracellular region"/>
    <property type="evidence" value="ECO:0007669"/>
    <property type="project" value="TreeGrafter"/>
</dbReference>
<reference evidence="7" key="1">
    <citation type="journal article" date="2019" name="Curr. Biol.">
        <title>Genome Sequence of Striga asiatica Provides Insight into the Evolution of Plant Parasitism.</title>
        <authorList>
            <person name="Yoshida S."/>
            <person name="Kim S."/>
            <person name="Wafula E.K."/>
            <person name="Tanskanen J."/>
            <person name="Kim Y.M."/>
            <person name="Honaas L."/>
            <person name="Yang Z."/>
            <person name="Spallek T."/>
            <person name="Conn C.E."/>
            <person name="Ichihashi Y."/>
            <person name="Cheong K."/>
            <person name="Cui S."/>
            <person name="Der J.P."/>
            <person name="Gundlach H."/>
            <person name="Jiao Y."/>
            <person name="Hori C."/>
            <person name="Ishida J.K."/>
            <person name="Kasahara H."/>
            <person name="Kiba T."/>
            <person name="Kim M.S."/>
            <person name="Koo N."/>
            <person name="Laohavisit A."/>
            <person name="Lee Y.H."/>
            <person name="Lumba S."/>
            <person name="McCourt P."/>
            <person name="Mortimer J.C."/>
            <person name="Mutuku J.M."/>
            <person name="Nomura T."/>
            <person name="Sasaki-Sekimoto Y."/>
            <person name="Seto Y."/>
            <person name="Wang Y."/>
            <person name="Wakatake T."/>
            <person name="Sakakibara H."/>
            <person name="Demura T."/>
            <person name="Yamaguchi S."/>
            <person name="Yoneyama K."/>
            <person name="Manabe R.I."/>
            <person name="Nelson D.C."/>
            <person name="Schulman A.H."/>
            <person name="Timko M.P."/>
            <person name="dePamphilis C.W."/>
            <person name="Choi D."/>
            <person name="Shirasu K."/>
        </authorList>
    </citation>
    <scope>NUCLEOTIDE SEQUENCE [LARGE SCALE GENOMIC DNA]</scope>
    <source>
        <strain evidence="7">cv. UVA1</strain>
    </source>
</reference>
<dbReference type="Proteomes" id="UP000325081">
    <property type="component" value="Unassembled WGS sequence"/>
</dbReference>
<protein>
    <submittedName>
        <fullName evidence="6">Eukaryotic aspartyl protease family protein</fullName>
    </submittedName>
</protein>
<gene>
    <name evidence="6" type="ORF">STAS_16807</name>
</gene>
<dbReference type="InterPro" id="IPR051708">
    <property type="entry name" value="Plant_Aspart_Prot_A1"/>
</dbReference>
<dbReference type="GO" id="GO:0006508">
    <property type="term" value="P:proteolysis"/>
    <property type="evidence" value="ECO:0007669"/>
    <property type="project" value="UniProtKB-KW"/>
</dbReference>
<evidence type="ECO:0000259" key="5">
    <source>
        <dbReference type="PROSITE" id="PS51767"/>
    </source>
</evidence>
<dbReference type="OrthoDB" id="660550at2759"/>
<name>A0A5A7Q523_STRAF</name>
<keyword evidence="7" id="KW-1185">Reference proteome</keyword>
<dbReference type="PROSITE" id="PS51767">
    <property type="entry name" value="PEPTIDASE_A1"/>
    <property type="match status" value="1"/>
</dbReference>
<dbReference type="InterPro" id="IPR033121">
    <property type="entry name" value="PEPTIDASE_A1"/>
</dbReference>
<dbReference type="PANTHER" id="PTHR47967">
    <property type="entry name" value="OS07G0603500 PROTEIN-RELATED"/>
    <property type="match status" value="1"/>
</dbReference>
<feature type="non-terminal residue" evidence="6">
    <location>
        <position position="1"/>
    </location>
</feature>
<evidence type="ECO:0000313" key="7">
    <source>
        <dbReference type="Proteomes" id="UP000325081"/>
    </source>
</evidence>
<dbReference type="InterPro" id="IPR021109">
    <property type="entry name" value="Peptidase_aspartic_dom_sf"/>
</dbReference>
<organism evidence="6 7">
    <name type="scientific">Striga asiatica</name>
    <name type="common">Asiatic witchweed</name>
    <name type="synonym">Buchnera asiatica</name>
    <dbReference type="NCBI Taxonomy" id="4170"/>
    <lineage>
        <taxon>Eukaryota</taxon>
        <taxon>Viridiplantae</taxon>
        <taxon>Streptophyta</taxon>
        <taxon>Embryophyta</taxon>
        <taxon>Tracheophyta</taxon>
        <taxon>Spermatophyta</taxon>
        <taxon>Magnoliopsida</taxon>
        <taxon>eudicotyledons</taxon>
        <taxon>Gunneridae</taxon>
        <taxon>Pentapetalae</taxon>
        <taxon>asterids</taxon>
        <taxon>lamiids</taxon>
        <taxon>Lamiales</taxon>
        <taxon>Orobanchaceae</taxon>
        <taxon>Buchnereae</taxon>
        <taxon>Striga</taxon>
    </lineage>
</organism>